<feature type="transmembrane region" description="Helical" evidence="2">
    <location>
        <begin position="71"/>
        <end position="95"/>
    </location>
</feature>
<dbReference type="AlphaFoldDB" id="A0A392QVL0"/>
<feature type="non-terminal residue" evidence="3">
    <location>
        <position position="102"/>
    </location>
</feature>
<keyword evidence="4" id="KW-1185">Reference proteome</keyword>
<dbReference type="EMBL" id="LXQA010163251">
    <property type="protein sequence ID" value="MCI28049.1"/>
    <property type="molecule type" value="Genomic_DNA"/>
</dbReference>
<feature type="compositionally biased region" description="Basic and acidic residues" evidence="1">
    <location>
        <begin position="30"/>
        <end position="44"/>
    </location>
</feature>
<organism evidence="3 4">
    <name type="scientific">Trifolium medium</name>
    <dbReference type="NCBI Taxonomy" id="97028"/>
    <lineage>
        <taxon>Eukaryota</taxon>
        <taxon>Viridiplantae</taxon>
        <taxon>Streptophyta</taxon>
        <taxon>Embryophyta</taxon>
        <taxon>Tracheophyta</taxon>
        <taxon>Spermatophyta</taxon>
        <taxon>Magnoliopsida</taxon>
        <taxon>eudicotyledons</taxon>
        <taxon>Gunneridae</taxon>
        <taxon>Pentapetalae</taxon>
        <taxon>rosids</taxon>
        <taxon>fabids</taxon>
        <taxon>Fabales</taxon>
        <taxon>Fabaceae</taxon>
        <taxon>Papilionoideae</taxon>
        <taxon>50 kb inversion clade</taxon>
        <taxon>NPAAA clade</taxon>
        <taxon>Hologalegina</taxon>
        <taxon>IRL clade</taxon>
        <taxon>Trifolieae</taxon>
        <taxon>Trifolium</taxon>
    </lineage>
</organism>
<keyword evidence="2" id="KW-1133">Transmembrane helix</keyword>
<name>A0A392QVL0_9FABA</name>
<comment type="caution">
    <text evidence="3">The sequence shown here is derived from an EMBL/GenBank/DDBJ whole genome shotgun (WGS) entry which is preliminary data.</text>
</comment>
<protein>
    <submittedName>
        <fullName evidence="3">ABC transporter C family member 3-like</fullName>
    </submittedName>
</protein>
<evidence type="ECO:0000256" key="2">
    <source>
        <dbReference type="SAM" id="Phobius"/>
    </source>
</evidence>
<proteinExistence type="predicted"/>
<keyword evidence="2" id="KW-0812">Transmembrane</keyword>
<evidence type="ECO:0000256" key="1">
    <source>
        <dbReference type="SAM" id="MobiDB-lite"/>
    </source>
</evidence>
<accession>A0A392QVL0</accession>
<sequence>MSTLESFDGGKTSNEISTLEKAVNIAGAHEEVNKDEQNGDKGEPKGQLVQEEEREKADVEAPVEGTTLIEVYVGLAIGSSLCILVRALILVTVGYKTATILF</sequence>
<evidence type="ECO:0000313" key="4">
    <source>
        <dbReference type="Proteomes" id="UP000265520"/>
    </source>
</evidence>
<evidence type="ECO:0000313" key="3">
    <source>
        <dbReference type="EMBL" id="MCI28049.1"/>
    </source>
</evidence>
<dbReference type="Proteomes" id="UP000265520">
    <property type="component" value="Unassembled WGS sequence"/>
</dbReference>
<feature type="region of interest" description="Disordered" evidence="1">
    <location>
        <begin position="30"/>
        <end position="59"/>
    </location>
</feature>
<keyword evidence="2" id="KW-0472">Membrane</keyword>
<reference evidence="3 4" key="1">
    <citation type="journal article" date="2018" name="Front. Plant Sci.">
        <title>Red Clover (Trifolium pratense) and Zigzag Clover (T. medium) - A Picture of Genomic Similarities and Differences.</title>
        <authorList>
            <person name="Dluhosova J."/>
            <person name="Istvanek J."/>
            <person name="Nedelnik J."/>
            <person name="Repkova J."/>
        </authorList>
    </citation>
    <scope>NUCLEOTIDE SEQUENCE [LARGE SCALE GENOMIC DNA]</scope>
    <source>
        <strain evidence="4">cv. 10/8</strain>
        <tissue evidence="3">Leaf</tissue>
    </source>
</reference>